<dbReference type="GO" id="GO:0046872">
    <property type="term" value="F:metal ion binding"/>
    <property type="evidence" value="ECO:0007669"/>
    <property type="project" value="UniProtKB-KW"/>
</dbReference>
<dbReference type="RefSeq" id="WP_146885321.1">
    <property type="nucleotide sequence ID" value="NZ_BJXB01000012.1"/>
</dbReference>
<name>A0A511N2Z9_DEIC1</name>
<comment type="catalytic activity">
    <reaction evidence="11">
        <text>3-dehydro-4-O-phospho-L-erythronate + H(+) = dihydroxyacetone phosphate + CO2</text>
        <dbReference type="Rhea" id="RHEA:52404"/>
        <dbReference type="ChEBI" id="CHEBI:15378"/>
        <dbReference type="ChEBI" id="CHEBI:16526"/>
        <dbReference type="ChEBI" id="CHEBI:57642"/>
        <dbReference type="ChEBI" id="CHEBI:136592"/>
        <dbReference type="EC" id="4.1.1.104"/>
    </reaction>
</comment>
<dbReference type="EC" id="4.1.1.104" evidence="8"/>
<evidence type="ECO:0000256" key="11">
    <source>
        <dbReference type="ARBA" id="ARBA00048603"/>
    </source>
</evidence>
<dbReference type="Pfam" id="PF00596">
    <property type="entry name" value="Aldolase_II"/>
    <property type="match status" value="1"/>
</dbReference>
<dbReference type="InterPro" id="IPR001303">
    <property type="entry name" value="Aldolase_II/adducin_N"/>
</dbReference>
<evidence type="ECO:0000256" key="1">
    <source>
        <dbReference type="ARBA" id="ARBA00001947"/>
    </source>
</evidence>
<reference evidence="13 14" key="1">
    <citation type="submission" date="2019-07" db="EMBL/GenBank/DDBJ databases">
        <title>Whole genome shotgun sequence of Deinococcus cellulosilyticus NBRC 106333.</title>
        <authorList>
            <person name="Hosoyama A."/>
            <person name="Uohara A."/>
            <person name="Ohji S."/>
            <person name="Ichikawa N."/>
        </authorList>
    </citation>
    <scope>NUCLEOTIDE SEQUENCE [LARGE SCALE GENOMIC DNA]</scope>
    <source>
        <strain evidence="13 14">NBRC 106333</strain>
    </source>
</reference>
<dbReference type="GO" id="GO:0019323">
    <property type="term" value="P:pentose catabolic process"/>
    <property type="evidence" value="ECO:0007669"/>
    <property type="project" value="InterPro"/>
</dbReference>
<dbReference type="FunFam" id="3.40.225.10:FF:000008">
    <property type="entry name" value="Sugar aldolase"/>
    <property type="match status" value="1"/>
</dbReference>
<dbReference type="InterPro" id="IPR050013">
    <property type="entry name" value="OtnC"/>
</dbReference>
<keyword evidence="4" id="KW-0862">Zinc</keyword>
<keyword evidence="14" id="KW-1185">Reference proteome</keyword>
<keyword evidence="3" id="KW-0479">Metal-binding</keyword>
<evidence type="ECO:0000256" key="9">
    <source>
        <dbReference type="ARBA" id="ARBA00044803"/>
    </source>
</evidence>
<evidence type="ECO:0000256" key="2">
    <source>
        <dbReference type="ARBA" id="ARBA00010037"/>
    </source>
</evidence>
<evidence type="ECO:0000256" key="3">
    <source>
        <dbReference type="ARBA" id="ARBA00022723"/>
    </source>
</evidence>
<dbReference type="SUPFAM" id="SSF53639">
    <property type="entry name" value="AraD/HMP-PK domain-like"/>
    <property type="match status" value="1"/>
</dbReference>
<dbReference type="AlphaFoldDB" id="A0A511N2Z9"/>
<accession>A0A511N2Z9</accession>
<dbReference type="PANTHER" id="PTHR22789">
    <property type="entry name" value="FUCULOSE PHOSPHATE ALDOLASE"/>
    <property type="match status" value="1"/>
</dbReference>
<evidence type="ECO:0000256" key="10">
    <source>
        <dbReference type="ARBA" id="ARBA00047520"/>
    </source>
</evidence>
<feature type="domain" description="Class II aldolase/adducin N-terminal" evidence="12">
    <location>
        <begin position="9"/>
        <end position="187"/>
    </location>
</feature>
<evidence type="ECO:0000256" key="8">
    <source>
        <dbReference type="ARBA" id="ARBA00044772"/>
    </source>
</evidence>
<comment type="caution">
    <text evidence="13">The sequence shown here is derived from an EMBL/GenBank/DDBJ whole genome shotgun (WGS) entry which is preliminary data.</text>
</comment>
<dbReference type="SMART" id="SM01007">
    <property type="entry name" value="Aldolase_II"/>
    <property type="match status" value="1"/>
</dbReference>
<comment type="function">
    <text evidence="7">Catalyzes the decarboxylation of 3-oxo-tetronate 4-phosphate to dihydroxyacetone phosphate (DHAP) and CO(2).</text>
</comment>
<keyword evidence="6" id="KW-0119">Carbohydrate metabolism</keyword>
<dbReference type="InterPro" id="IPR050197">
    <property type="entry name" value="Aldolase_class_II_sugar_metab"/>
</dbReference>
<dbReference type="GO" id="GO:0016832">
    <property type="term" value="F:aldehyde-lyase activity"/>
    <property type="evidence" value="ECO:0007669"/>
    <property type="project" value="InterPro"/>
</dbReference>
<evidence type="ECO:0000256" key="7">
    <source>
        <dbReference type="ARBA" id="ARBA00044745"/>
    </source>
</evidence>
<gene>
    <name evidence="13" type="ORF">DC3_28700</name>
</gene>
<dbReference type="Gene3D" id="3.40.225.10">
    <property type="entry name" value="Class II aldolase/adducin N-terminal domain"/>
    <property type="match status" value="1"/>
</dbReference>
<dbReference type="NCBIfam" id="NF006000">
    <property type="entry name" value="PRK08130.1"/>
    <property type="match status" value="1"/>
</dbReference>
<comment type="cofactor">
    <cofactor evidence="1">
        <name>Zn(2+)</name>
        <dbReference type="ChEBI" id="CHEBI:29105"/>
    </cofactor>
</comment>
<comment type="catalytic activity">
    <reaction evidence="10">
        <text>3-dehydro-4-O-phospho-D-erythronate + H(+) = dihydroxyacetone phosphate + CO2</text>
        <dbReference type="Rhea" id="RHEA:52416"/>
        <dbReference type="ChEBI" id="CHEBI:15378"/>
        <dbReference type="ChEBI" id="CHEBI:16526"/>
        <dbReference type="ChEBI" id="CHEBI:57642"/>
        <dbReference type="ChEBI" id="CHEBI:136593"/>
        <dbReference type="EC" id="4.1.1.104"/>
    </reaction>
</comment>
<evidence type="ECO:0000259" key="12">
    <source>
        <dbReference type="SMART" id="SM01007"/>
    </source>
</evidence>
<dbReference type="EMBL" id="BJXB01000012">
    <property type="protein sequence ID" value="GEM47235.1"/>
    <property type="molecule type" value="Genomic_DNA"/>
</dbReference>
<dbReference type="InterPro" id="IPR036409">
    <property type="entry name" value="Aldolase_II/adducin_N_sf"/>
</dbReference>
<evidence type="ECO:0000256" key="5">
    <source>
        <dbReference type="ARBA" id="ARBA00023239"/>
    </source>
</evidence>
<dbReference type="NCBIfam" id="NF043034">
    <property type="entry name" value="OxoTetrPhDc"/>
    <property type="match status" value="1"/>
</dbReference>
<keyword evidence="5" id="KW-0456">Lyase</keyword>
<dbReference type="PANTHER" id="PTHR22789:SF0">
    <property type="entry name" value="3-OXO-TETRONATE 4-PHOSPHATE DECARBOXYLASE-RELATED"/>
    <property type="match status" value="1"/>
</dbReference>
<evidence type="ECO:0000256" key="4">
    <source>
        <dbReference type="ARBA" id="ARBA00022833"/>
    </source>
</evidence>
<evidence type="ECO:0000256" key="6">
    <source>
        <dbReference type="ARBA" id="ARBA00023277"/>
    </source>
</evidence>
<dbReference type="GO" id="GO:0005829">
    <property type="term" value="C:cytosol"/>
    <property type="evidence" value="ECO:0007669"/>
    <property type="project" value="TreeGrafter"/>
</dbReference>
<sequence length="208" mass="23184">MSTESQLRERLCEVGRRLYQRGLCPGTSGNLSARLEDTWLLTPTNSCLGELLPRDISLLDFEGNHLSGKKPSKESFMHLAYYQHRPEARAVVHLHSTYAVAVSCLQDLNADSCVPFITPYFVMRIGDLPVVPYLRPGDARLGEEIASRAANHVAVLLANHGPVVSGKTLDEAVNNAEELEEGLKVYFLLQDKKPMLLTPEQVEALRRM</sequence>
<dbReference type="Proteomes" id="UP000321306">
    <property type="component" value="Unassembled WGS sequence"/>
</dbReference>
<evidence type="ECO:0000313" key="14">
    <source>
        <dbReference type="Proteomes" id="UP000321306"/>
    </source>
</evidence>
<protein>
    <recommendedName>
        <fullName evidence="9">3-oxo-tetronate 4-phosphate decarboxylase</fullName>
        <ecNumber evidence="8">4.1.1.104</ecNumber>
    </recommendedName>
</protein>
<evidence type="ECO:0000313" key="13">
    <source>
        <dbReference type="EMBL" id="GEM47235.1"/>
    </source>
</evidence>
<proteinExistence type="inferred from homology"/>
<organism evidence="13 14">
    <name type="scientific">Deinococcus cellulosilyticus (strain DSM 18568 / NBRC 106333 / KACC 11606 / 5516J-15)</name>
    <dbReference type="NCBI Taxonomy" id="1223518"/>
    <lineage>
        <taxon>Bacteria</taxon>
        <taxon>Thermotogati</taxon>
        <taxon>Deinococcota</taxon>
        <taxon>Deinococci</taxon>
        <taxon>Deinococcales</taxon>
        <taxon>Deinococcaceae</taxon>
        <taxon>Deinococcus</taxon>
    </lineage>
</organism>
<comment type="similarity">
    <text evidence="2">Belongs to the aldolase class II family. AraD/FucA subfamily.</text>
</comment>
<dbReference type="OrthoDB" id="9794581at2"/>